<reference evidence="1" key="1">
    <citation type="submission" date="2022-01" db="EMBL/GenBank/DDBJ databases">
        <title>Collection of gut derived symbiotic bacterial strains cultured from healthy donors.</title>
        <authorList>
            <person name="Lin H."/>
            <person name="Kohout C."/>
            <person name="Waligurski E."/>
            <person name="Pamer E.G."/>
        </authorList>
    </citation>
    <scope>NUCLEOTIDE SEQUENCE</scope>
    <source>
        <strain evidence="1">DFI.7.46</strain>
    </source>
</reference>
<evidence type="ECO:0000313" key="2">
    <source>
        <dbReference type="Proteomes" id="UP001200537"/>
    </source>
</evidence>
<dbReference type="InterPro" id="IPR027417">
    <property type="entry name" value="P-loop_NTPase"/>
</dbReference>
<organism evidence="1 2">
    <name type="scientific">Varibaculum cambriense</name>
    <dbReference type="NCBI Taxonomy" id="184870"/>
    <lineage>
        <taxon>Bacteria</taxon>
        <taxon>Bacillati</taxon>
        <taxon>Actinomycetota</taxon>
        <taxon>Actinomycetes</taxon>
        <taxon>Actinomycetales</taxon>
        <taxon>Actinomycetaceae</taxon>
        <taxon>Varibaculum</taxon>
    </lineage>
</organism>
<comment type="caution">
    <text evidence="1">The sequence shown here is derived from an EMBL/GenBank/DDBJ whole genome shotgun (WGS) entry which is preliminary data.</text>
</comment>
<name>A0AAJ1BCB4_9ACTO</name>
<gene>
    <name evidence="1" type="ORF">L0M99_07175</name>
</gene>
<dbReference type="Gene3D" id="3.40.50.300">
    <property type="entry name" value="P-loop containing nucleotide triphosphate hydrolases"/>
    <property type="match status" value="1"/>
</dbReference>
<dbReference type="RefSeq" id="WP_238128214.1">
    <property type="nucleotide sequence ID" value="NZ_JAKNHJ010000013.1"/>
</dbReference>
<protein>
    <submittedName>
        <fullName evidence="1">Terminase large subunit</fullName>
    </submittedName>
</protein>
<dbReference type="AlphaFoldDB" id="A0AAJ1BCB4"/>
<sequence length="482" mass="53325">MKLPASKWVADPPPSYAPTPAKGYKSEAAPICVIAAMMGWDLQPWQRRVLETATQYREDKKGKRHYRFREVLISVPRQSGKTTLVCALGIYRALLNPGSEIYFSAQSGLYASAAMKKLGSAWETHWDKDLKACFDFLRSNGSEGFQAKNGSIFQRFTRGPEAMHSKSPRLVINDEIWTLNALEGADLVGGIRPAQSTFGDEAQIWHLSTMGTDKSEFLNDMVTDGREGKRADLGYFEWSLAPGLDPTDSSLWGFHPALGNTQTLDTLKSDFASLWERTPQEWERGYCNRATKTLTGEYVPSSMWEGLETAGTIPKDNATLTFSVEVSRRGTAATIAAAWQRSEPNPGTSVVIIKQAPFTRWIIPALKALKVKFPTAPVYVDAAGPNRRLLEDFAEQGIRVQEVDLKQRLLADGEYFTAIRTGTLAHDHSPALEEARNGIMVKITNGLERIDRDKSANDPAAMIAASVAAWGASRDEKLAIYT</sequence>
<proteinExistence type="predicted"/>
<dbReference type="EMBL" id="JAKNHJ010000013">
    <property type="protein sequence ID" value="MCG4618273.1"/>
    <property type="molecule type" value="Genomic_DNA"/>
</dbReference>
<dbReference type="Proteomes" id="UP001200537">
    <property type="component" value="Unassembled WGS sequence"/>
</dbReference>
<accession>A0AAJ1BCB4</accession>
<evidence type="ECO:0000313" key="1">
    <source>
        <dbReference type="EMBL" id="MCG4618273.1"/>
    </source>
</evidence>